<dbReference type="PIRSF" id="PIRSF018266">
    <property type="entry name" value="FecR"/>
    <property type="match status" value="1"/>
</dbReference>
<keyword evidence="1" id="KW-0812">Transmembrane</keyword>
<evidence type="ECO:0000256" key="1">
    <source>
        <dbReference type="SAM" id="Phobius"/>
    </source>
</evidence>
<keyword evidence="1" id="KW-0472">Membrane</keyword>
<dbReference type="eggNOG" id="COG3712">
    <property type="taxonomic scope" value="Bacteria"/>
</dbReference>
<evidence type="ECO:0000259" key="3">
    <source>
        <dbReference type="Pfam" id="PF16344"/>
    </source>
</evidence>
<name>G8TCN3_NIAKG</name>
<accession>G8TCN3</accession>
<dbReference type="GO" id="GO:0016989">
    <property type="term" value="F:sigma factor antagonist activity"/>
    <property type="evidence" value="ECO:0007669"/>
    <property type="project" value="TreeGrafter"/>
</dbReference>
<feature type="domain" description="FecR protein" evidence="2">
    <location>
        <begin position="127"/>
        <end position="219"/>
    </location>
</feature>
<sequence>MDTPINSVEDLISDDSFLAWYFKTDQQAVDNWNLRIANDPMQKKLVDEAVQLLQRITIKEEPVDAQRLNIARERLAKAINLANDPQPATPVVSMLSRRTKWWAAAAIIFLTSAGIWQYIRTTGKLVMQTAYGETRQEVLPDGSQVMLNANTTLNYRKWKEGADREVWVNGEAFFHVKKTAQKTRFIVHTGHFDVVVTGTQFNVINRNSKNNVLLTEGSVTVQGKDQEVQMKPGEFVEFNTTGIQKKGVNNAPVLAWTEHKFIFEKTPMKEVAELVADLYGIKVNLAYNAAATDSLSGIIPNDNLEEVVQLLAYSGYDVEKKGKEILIRKNKKNQNQAGLFF</sequence>
<dbReference type="Proteomes" id="UP000005438">
    <property type="component" value="Chromosome"/>
</dbReference>
<evidence type="ECO:0000313" key="5">
    <source>
        <dbReference type="Proteomes" id="UP000005438"/>
    </source>
</evidence>
<dbReference type="PANTHER" id="PTHR30273:SF2">
    <property type="entry name" value="PROTEIN FECR"/>
    <property type="match status" value="1"/>
</dbReference>
<dbReference type="InterPro" id="IPR032508">
    <property type="entry name" value="FecR_C"/>
</dbReference>
<feature type="transmembrane region" description="Helical" evidence="1">
    <location>
        <begin position="101"/>
        <end position="119"/>
    </location>
</feature>
<proteinExistence type="predicted"/>
<dbReference type="AlphaFoldDB" id="G8TCN3"/>
<dbReference type="RefSeq" id="WP_014223398.1">
    <property type="nucleotide sequence ID" value="NC_016609.1"/>
</dbReference>
<dbReference type="Pfam" id="PF04773">
    <property type="entry name" value="FecR"/>
    <property type="match status" value="1"/>
</dbReference>
<dbReference type="Gene3D" id="3.55.50.30">
    <property type="match status" value="1"/>
</dbReference>
<evidence type="ECO:0000313" key="4">
    <source>
        <dbReference type="EMBL" id="AEW03487.1"/>
    </source>
</evidence>
<dbReference type="PANTHER" id="PTHR30273">
    <property type="entry name" value="PERIPLASMIC SIGNAL SENSOR AND SIGMA FACTOR ACTIVATOR FECR-RELATED"/>
    <property type="match status" value="1"/>
</dbReference>
<feature type="domain" description="Protein FecR C-terminal" evidence="3">
    <location>
        <begin position="260"/>
        <end position="327"/>
    </location>
</feature>
<gene>
    <name evidence="4" type="ordered locus">Niako_7271</name>
</gene>
<dbReference type="KEGG" id="nko:Niako_7271"/>
<dbReference type="InterPro" id="IPR012373">
    <property type="entry name" value="Ferrdict_sens_TM"/>
</dbReference>
<dbReference type="Pfam" id="PF16344">
    <property type="entry name" value="FecR_C"/>
    <property type="match status" value="1"/>
</dbReference>
<keyword evidence="1" id="KW-1133">Transmembrane helix</keyword>
<protein>
    <submittedName>
        <fullName evidence="4">Anti-FecI sigma factor, FecR</fullName>
    </submittedName>
</protein>
<dbReference type="EMBL" id="CP003178">
    <property type="protein sequence ID" value="AEW03487.1"/>
    <property type="molecule type" value="Genomic_DNA"/>
</dbReference>
<dbReference type="STRING" id="700598.Niako_7271"/>
<evidence type="ECO:0000259" key="2">
    <source>
        <dbReference type="Pfam" id="PF04773"/>
    </source>
</evidence>
<dbReference type="InterPro" id="IPR006860">
    <property type="entry name" value="FecR"/>
</dbReference>
<dbReference type="HOGENOM" id="CLU_050192_2_1_10"/>
<dbReference type="OrthoDB" id="923517at2"/>
<organism evidence="4 5">
    <name type="scientific">Niastella koreensis (strain DSM 17620 / KACC 11465 / NBRC 106392 / GR20-10)</name>
    <dbReference type="NCBI Taxonomy" id="700598"/>
    <lineage>
        <taxon>Bacteria</taxon>
        <taxon>Pseudomonadati</taxon>
        <taxon>Bacteroidota</taxon>
        <taxon>Chitinophagia</taxon>
        <taxon>Chitinophagales</taxon>
        <taxon>Chitinophagaceae</taxon>
        <taxon>Niastella</taxon>
    </lineage>
</organism>
<reference evidence="4 5" key="1">
    <citation type="submission" date="2011-12" db="EMBL/GenBank/DDBJ databases">
        <title>The complete genome of Niastella koreensis GR20-10.</title>
        <authorList>
            <consortium name="US DOE Joint Genome Institute (JGI-PGF)"/>
            <person name="Lucas S."/>
            <person name="Han J."/>
            <person name="Lapidus A."/>
            <person name="Bruce D."/>
            <person name="Goodwin L."/>
            <person name="Pitluck S."/>
            <person name="Peters L."/>
            <person name="Kyrpides N."/>
            <person name="Mavromatis K."/>
            <person name="Ivanova N."/>
            <person name="Mikhailova N."/>
            <person name="Davenport K."/>
            <person name="Saunders E."/>
            <person name="Detter J.C."/>
            <person name="Tapia R."/>
            <person name="Han C."/>
            <person name="Land M."/>
            <person name="Hauser L."/>
            <person name="Markowitz V."/>
            <person name="Cheng J.-F."/>
            <person name="Hugenholtz P."/>
            <person name="Woyke T."/>
            <person name="Wu D."/>
            <person name="Tindall B."/>
            <person name="Pomrenke H."/>
            <person name="Brambilla E."/>
            <person name="Klenk H.-P."/>
            <person name="Eisen J.A."/>
        </authorList>
    </citation>
    <scope>NUCLEOTIDE SEQUENCE [LARGE SCALE GENOMIC DNA]</scope>
    <source>
        <strain evidence="5">DSM 17620 / KACC 11465 / NBRC 106392 / GR20-10</strain>
    </source>
</reference>
<dbReference type="Gene3D" id="2.60.120.1440">
    <property type="match status" value="1"/>
</dbReference>